<sequence>MTLIDTIVTTTDGLVGGRRGRRTRRGTISWKGIPFAAPPVGRGRFREAQPVAAWPGVRDCTSFGNAAVQERRFTATGPGRYAPTSEDCLTLNVFSPSSQSSTPRPVMVFIHGGAYILGTAATPLYDGSALARAADVIVVTVQYRFGAFGLLDFSAYSTPERTFDENPGLSDMLAALRWVQRNIAAFGGDPDAVTVFGESAGGSAVLTLLATPDAEGLFARAIAESPAPELVVGKPSAEVFADEFLRLLREPERRSSDIADRGEPIAPEHARELLDGASTEEIFRASNRLMRFASRAQTPEPVPFAPVAGSRLLPHLPVDAAQAGKTHPVPLIVGGNRDEGKLFEKLWNMLPDAERMLLRVEDEGAREQISALYTGPGERLRLSADATFWAPALAFADGHSRVAPTYAYRYDFYTKVLGKLGVGATHATELFAVFGAYRSALGAPLSVGDWGATARVTADVQSRWGAFAHTGVPGDDWPRYSVDDRETLVIDRSDRIEADPDGERRLAWHRGVGLIAEPVGSATDGVGDPTPGSEFDAARGI</sequence>
<evidence type="ECO:0000256" key="4">
    <source>
        <dbReference type="RuleBase" id="RU361235"/>
    </source>
</evidence>
<dbReference type="PROSITE" id="PS00122">
    <property type="entry name" value="CARBOXYLESTERASE_B_1"/>
    <property type="match status" value="1"/>
</dbReference>
<accession>L7KG80</accession>
<dbReference type="STRING" id="1220583.GOACH_02_00230"/>
<dbReference type="InterPro" id="IPR002168">
    <property type="entry name" value="Lipase_GDXG_HIS_AS"/>
</dbReference>
<evidence type="ECO:0000256" key="5">
    <source>
        <dbReference type="SAM" id="MobiDB-lite"/>
    </source>
</evidence>
<dbReference type="InterPro" id="IPR029058">
    <property type="entry name" value="AB_hydrolase_fold"/>
</dbReference>
<proteinExistence type="inferred from homology"/>
<dbReference type="PROSITE" id="PS01173">
    <property type="entry name" value="LIPASE_GDXG_HIS"/>
    <property type="match status" value="1"/>
</dbReference>
<dbReference type="OrthoDB" id="3199405at2"/>
<dbReference type="Pfam" id="PF00135">
    <property type="entry name" value="COesterase"/>
    <property type="match status" value="1"/>
</dbReference>
<dbReference type="GO" id="GO:0016787">
    <property type="term" value="F:hydrolase activity"/>
    <property type="evidence" value="ECO:0007669"/>
    <property type="project" value="UniProtKB-KW"/>
</dbReference>
<dbReference type="RefSeq" id="WP_005169347.1">
    <property type="nucleotide sequence ID" value="NZ_BANR01000002.1"/>
</dbReference>
<comment type="similarity">
    <text evidence="1 4">Belongs to the type-B carboxylesterase/lipase family.</text>
</comment>
<dbReference type="SMR" id="L7KG80"/>
<evidence type="ECO:0000259" key="6">
    <source>
        <dbReference type="Pfam" id="PF00135"/>
    </source>
</evidence>
<dbReference type="Proteomes" id="UP000010988">
    <property type="component" value="Unassembled WGS sequence"/>
</dbReference>
<dbReference type="Gene3D" id="3.40.50.1820">
    <property type="entry name" value="alpha/beta hydrolase"/>
    <property type="match status" value="1"/>
</dbReference>
<feature type="region of interest" description="Disordered" evidence="5">
    <location>
        <begin position="519"/>
        <end position="541"/>
    </location>
</feature>
<dbReference type="InterPro" id="IPR019819">
    <property type="entry name" value="Carboxylesterase_B_CS"/>
</dbReference>
<dbReference type="PANTHER" id="PTHR11559">
    <property type="entry name" value="CARBOXYLESTERASE"/>
    <property type="match status" value="1"/>
</dbReference>
<evidence type="ECO:0000256" key="2">
    <source>
        <dbReference type="ARBA" id="ARBA00010515"/>
    </source>
</evidence>
<evidence type="ECO:0000256" key="1">
    <source>
        <dbReference type="ARBA" id="ARBA00005964"/>
    </source>
</evidence>
<keyword evidence="3 4" id="KW-0378">Hydrolase</keyword>
<dbReference type="InterPro" id="IPR050309">
    <property type="entry name" value="Type-B_Carboxylest/Lipase"/>
</dbReference>
<dbReference type="EMBL" id="BANR01000002">
    <property type="protein sequence ID" value="GAC46947.1"/>
    <property type="molecule type" value="Genomic_DNA"/>
</dbReference>
<comment type="caution">
    <text evidence="7">The sequence shown here is derived from an EMBL/GenBank/DDBJ whole genome shotgun (WGS) entry which is preliminary data.</text>
</comment>
<dbReference type="AlphaFoldDB" id="L7KG80"/>
<gene>
    <name evidence="7" type="ORF">GOACH_02_00230</name>
</gene>
<dbReference type="PROSITE" id="PS00941">
    <property type="entry name" value="CARBOXYLESTERASE_B_2"/>
    <property type="match status" value="1"/>
</dbReference>
<organism evidence="7 8">
    <name type="scientific">Gordonia aichiensis NBRC 108223</name>
    <dbReference type="NCBI Taxonomy" id="1220583"/>
    <lineage>
        <taxon>Bacteria</taxon>
        <taxon>Bacillati</taxon>
        <taxon>Actinomycetota</taxon>
        <taxon>Actinomycetes</taxon>
        <taxon>Mycobacteriales</taxon>
        <taxon>Gordoniaceae</taxon>
        <taxon>Gordonia</taxon>
    </lineage>
</organism>
<dbReference type="SUPFAM" id="SSF53474">
    <property type="entry name" value="alpha/beta-Hydrolases"/>
    <property type="match status" value="1"/>
</dbReference>
<dbReference type="InterPro" id="IPR019826">
    <property type="entry name" value="Carboxylesterase_B_AS"/>
</dbReference>
<dbReference type="EC" id="3.1.1.-" evidence="4"/>
<reference evidence="7 8" key="1">
    <citation type="submission" date="2012-12" db="EMBL/GenBank/DDBJ databases">
        <title>Whole genome shotgun sequence of Gordonia aichiensis NBRC 108223.</title>
        <authorList>
            <person name="Isaki-Nakamura S."/>
            <person name="Hosoyama A."/>
            <person name="Tsuchikane K."/>
            <person name="Ando Y."/>
            <person name="Baba S."/>
            <person name="Ohji S."/>
            <person name="Hamada M."/>
            <person name="Tamura T."/>
            <person name="Yamazoe A."/>
            <person name="Yamazaki S."/>
            <person name="Fujita N."/>
        </authorList>
    </citation>
    <scope>NUCLEOTIDE SEQUENCE [LARGE SCALE GENOMIC DNA]</scope>
    <source>
        <strain evidence="7 8">NBRC 108223</strain>
    </source>
</reference>
<evidence type="ECO:0000256" key="3">
    <source>
        <dbReference type="ARBA" id="ARBA00022801"/>
    </source>
</evidence>
<evidence type="ECO:0000313" key="8">
    <source>
        <dbReference type="Proteomes" id="UP000010988"/>
    </source>
</evidence>
<name>L7KG80_9ACTN</name>
<feature type="domain" description="Carboxylesterase type B" evidence="6">
    <location>
        <begin position="5"/>
        <end position="496"/>
    </location>
</feature>
<protein>
    <recommendedName>
        <fullName evidence="4">Carboxylic ester hydrolase</fullName>
        <ecNumber evidence="4">3.1.1.-</ecNumber>
    </recommendedName>
</protein>
<dbReference type="ESTHER" id="9acto-l7kg80">
    <property type="family name" value="Carb_B_Bacteria"/>
</dbReference>
<evidence type="ECO:0000313" key="7">
    <source>
        <dbReference type="EMBL" id="GAC46947.1"/>
    </source>
</evidence>
<comment type="similarity">
    <text evidence="2">Belongs to the 'GDXG' lipolytic enzyme family.</text>
</comment>
<dbReference type="InterPro" id="IPR002018">
    <property type="entry name" value="CarbesteraseB"/>
</dbReference>
<dbReference type="eggNOG" id="COG2272">
    <property type="taxonomic scope" value="Bacteria"/>
</dbReference>
<keyword evidence="8" id="KW-1185">Reference proteome</keyword>